<comment type="caution">
    <text evidence="5">The sequence shown here is derived from an EMBL/GenBank/DDBJ whole genome shotgun (WGS) entry which is preliminary data.</text>
</comment>
<comment type="similarity">
    <text evidence="2">Belongs to the eukaryotic RPC7 RNA polymerase subunit family.</text>
</comment>
<dbReference type="PANTHER" id="PTHR15367">
    <property type="entry name" value="DNA-DIRECTED RNA POLYMERASE III"/>
    <property type="match status" value="1"/>
</dbReference>
<keyword evidence="3" id="KW-0539">Nucleus</keyword>
<organism evidence="5 6">
    <name type="scientific">Salinomyces thailandicus</name>
    <dbReference type="NCBI Taxonomy" id="706561"/>
    <lineage>
        <taxon>Eukaryota</taxon>
        <taxon>Fungi</taxon>
        <taxon>Dikarya</taxon>
        <taxon>Ascomycota</taxon>
        <taxon>Pezizomycotina</taxon>
        <taxon>Dothideomycetes</taxon>
        <taxon>Dothideomycetidae</taxon>
        <taxon>Mycosphaerellales</taxon>
        <taxon>Teratosphaeriaceae</taxon>
        <taxon>Salinomyces</taxon>
    </lineage>
</organism>
<feature type="compositionally biased region" description="Basic and acidic residues" evidence="4">
    <location>
        <begin position="29"/>
        <end position="51"/>
    </location>
</feature>
<dbReference type="OrthoDB" id="5377312at2759"/>
<protein>
    <recommendedName>
        <fullName evidence="7">DNA-directed RNA polymerase III subunit</fullName>
    </recommendedName>
</protein>
<evidence type="ECO:0000313" key="6">
    <source>
        <dbReference type="Proteomes" id="UP000308549"/>
    </source>
</evidence>
<evidence type="ECO:0000256" key="3">
    <source>
        <dbReference type="ARBA" id="ARBA00023242"/>
    </source>
</evidence>
<dbReference type="GO" id="GO:0006383">
    <property type="term" value="P:transcription by RNA polymerase III"/>
    <property type="evidence" value="ECO:0007669"/>
    <property type="project" value="InterPro"/>
</dbReference>
<evidence type="ECO:0008006" key="7">
    <source>
        <dbReference type="Google" id="ProtNLM"/>
    </source>
</evidence>
<dbReference type="PANTHER" id="PTHR15367:SF2">
    <property type="entry name" value="DNA-DIRECTED RNA POLYMERASE III SUBUNIT"/>
    <property type="match status" value="1"/>
</dbReference>
<dbReference type="GO" id="GO:0005666">
    <property type="term" value="C:RNA polymerase III complex"/>
    <property type="evidence" value="ECO:0007669"/>
    <property type="project" value="TreeGrafter"/>
</dbReference>
<accession>A0A4U0TUS3</accession>
<evidence type="ECO:0000313" key="5">
    <source>
        <dbReference type="EMBL" id="TKA26093.1"/>
    </source>
</evidence>
<feature type="region of interest" description="Disordered" evidence="4">
    <location>
        <begin position="183"/>
        <end position="259"/>
    </location>
</feature>
<evidence type="ECO:0000256" key="4">
    <source>
        <dbReference type="SAM" id="MobiDB-lite"/>
    </source>
</evidence>
<sequence>MSRGGFGGGPRSTGGLMRGQPLPFEVDPDLEKDITGYDVEASKKNGEEDPRQALFPPYPGGIPRAPPVTTHERRLVNIHRMLIAQKHAGPFYTGPKGSIKAVCGTKRSAAEFDPFEDQPTYAKKYQKTEFRLPDIRKHKFAAPHLLPKELWPTIGYNPKGEVEGAPKKKLILSKKSGLDKLARFDEDAEEKGAGGADDDDDAAKGDDEDAEEPDGPEDDDFEEDEDDDNDDYNAEQYFDDGEEDFEEAGGDEYGADDGI</sequence>
<feature type="compositionally biased region" description="Pro residues" evidence="4">
    <location>
        <begin position="56"/>
        <end position="66"/>
    </location>
</feature>
<reference evidence="5 6" key="1">
    <citation type="submission" date="2017-03" db="EMBL/GenBank/DDBJ databases">
        <title>Genomes of endolithic fungi from Antarctica.</title>
        <authorList>
            <person name="Coleine C."/>
            <person name="Masonjones S."/>
            <person name="Stajich J.E."/>
        </authorList>
    </citation>
    <scope>NUCLEOTIDE SEQUENCE [LARGE SCALE GENOMIC DNA]</scope>
    <source>
        <strain evidence="5 6">CCFEE 6315</strain>
    </source>
</reference>
<dbReference type="EMBL" id="NAJL01000030">
    <property type="protein sequence ID" value="TKA26093.1"/>
    <property type="molecule type" value="Genomic_DNA"/>
</dbReference>
<dbReference type="AlphaFoldDB" id="A0A4U0TUS3"/>
<evidence type="ECO:0000256" key="1">
    <source>
        <dbReference type="ARBA" id="ARBA00004123"/>
    </source>
</evidence>
<feature type="compositionally biased region" description="Acidic residues" evidence="4">
    <location>
        <begin position="196"/>
        <end position="259"/>
    </location>
</feature>
<gene>
    <name evidence="5" type="ORF">B0A50_04589</name>
</gene>
<comment type="subcellular location">
    <subcellularLocation>
        <location evidence="1">Nucleus</location>
    </subcellularLocation>
</comment>
<feature type="region of interest" description="Disordered" evidence="4">
    <location>
        <begin position="1"/>
        <end position="67"/>
    </location>
</feature>
<evidence type="ECO:0000256" key="2">
    <source>
        <dbReference type="ARBA" id="ARBA00008352"/>
    </source>
</evidence>
<feature type="compositionally biased region" description="Gly residues" evidence="4">
    <location>
        <begin position="1"/>
        <end position="12"/>
    </location>
</feature>
<dbReference type="Pfam" id="PF11705">
    <property type="entry name" value="RNA_pol_3_Rpc31"/>
    <property type="match status" value="1"/>
</dbReference>
<proteinExistence type="inferred from homology"/>
<name>A0A4U0TUS3_9PEZI</name>
<dbReference type="InterPro" id="IPR024661">
    <property type="entry name" value="RNA_pol_III_Rpc31"/>
</dbReference>
<keyword evidence="6" id="KW-1185">Reference proteome</keyword>
<dbReference type="Proteomes" id="UP000308549">
    <property type="component" value="Unassembled WGS sequence"/>
</dbReference>